<dbReference type="RefSeq" id="WP_007470063.1">
    <property type="nucleotide sequence ID" value="NZ_KI391953.1"/>
</dbReference>
<keyword evidence="2" id="KW-1185">Reference proteome</keyword>
<name>E5XRC8_SEGRC</name>
<dbReference type="OrthoDB" id="4742108at2"/>
<dbReference type="AlphaFoldDB" id="E5XRC8"/>
<reference evidence="1 2" key="1">
    <citation type="journal article" date="2011" name="Stand. Genomic Sci.">
        <title>High quality draft genome sequence of Segniliparus rugosus CDC 945(T)= (ATCC BAA-974(T)).</title>
        <authorList>
            <person name="Earl A.M."/>
            <person name="Desjardins C.A."/>
            <person name="Fitzgerald M.G."/>
            <person name="Arachchi H.M."/>
            <person name="Zeng Q."/>
            <person name="Mehta T."/>
            <person name="Griggs A."/>
            <person name="Birren B.W."/>
            <person name="Toney N.C."/>
            <person name="Carr J."/>
            <person name="Posey J."/>
            <person name="Butler W.R."/>
        </authorList>
    </citation>
    <scope>NUCLEOTIDE SEQUENCE [LARGE SCALE GENOMIC DNA]</scope>
    <source>
        <strain evidence="2">ATCC BAA-974 / DSM 45345 / CCUG 50838 / CIP 108380 / JCM 13579 / CDC 945</strain>
    </source>
</reference>
<organism evidence="1 2">
    <name type="scientific">Segniliparus rugosus (strain ATCC BAA-974 / DSM 45345 / CCUG 50838 / CIP 108380 / JCM 13579 / CDC 945)</name>
    <dbReference type="NCBI Taxonomy" id="679197"/>
    <lineage>
        <taxon>Bacteria</taxon>
        <taxon>Bacillati</taxon>
        <taxon>Actinomycetota</taxon>
        <taxon>Actinomycetes</taxon>
        <taxon>Mycobacteriales</taxon>
        <taxon>Segniliparaceae</taxon>
        <taxon>Segniliparus</taxon>
    </lineage>
</organism>
<evidence type="ECO:0000313" key="1">
    <source>
        <dbReference type="EMBL" id="EFV13098.1"/>
    </source>
</evidence>
<evidence type="ECO:0000313" key="2">
    <source>
        <dbReference type="Proteomes" id="UP000004816"/>
    </source>
</evidence>
<dbReference type="HOGENOM" id="CLU_1433562_0_0_11"/>
<dbReference type="Pfam" id="PF15598">
    <property type="entry name" value="Imm61"/>
    <property type="match status" value="1"/>
</dbReference>
<gene>
    <name evidence="1" type="ORF">HMPREF9336_02050</name>
</gene>
<accession>E5XRC8</accession>
<comment type="caution">
    <text evidence="1">The sequence shown here is derived from an EMBL/GenBank/DDBJ whole genome shotgun (WGS) entry which is preliminary data.</text>
</comment>
<dbReference type="STRING" id="679197.HMPREF9336_02050"/>
<protein>
    <submittedName>
        <fullName evidence="1">Uncharacterized protein</fullName>
    </submittedName>
</protein>
<dbReference type="InterPro" id="IPR028953">
    <property type="entry name" value="Imm_IFT-like"/>
</dbReference>
<sequence length="165" mass="18087">MEAACLSDRFLAWLARAGWVVSRFDDDGAFDDAGNCAIWKEDAEGRTLTSFLFHAREDGWFEVADGNARRDLFATGELEALERYFWGFLAEEIRKKSGLPELVAPTEPAPGYRIEDGLLAPSGAVVARGDGQCLVALSHYLAPTLDELEASLLHPEGKPLFAVRG</sequence>
<proteinExistence type="predicted"/>
<dbReference type="eggNOG" id="ENOG502ZPGV">
    <property type="taxonomic scope" value="Bacteria"/>
</dbReference>
<dbReference type="EMBL" id="ACZI02000002">
    <property type="protein sequence ID" value="EFV13098.1"/>
    <property type="molecule type" value="Genomic_DNA"/>
</dbReference>
<dbReference type="Proteomes" id="UP000004816">
    <property type="component" value="Unassembled WGS sequence"/>
</dbReference>